<sequence>MFISLMKIISLIFISAFVSKAVFIGWYEFDFTSTSIVDFIYSLAWGIRFDLTVSFMLTALGFLFITPFYRFKNFYQYLYAFGLSFSVLGVVFSTMADAIYMSQASRHITMDISLGKGMELELASTAIIQYPWLFLGATLISLFFITIIVKRKFKLEFYSKWYKNLLCGILFVASSVFVIRGGFDDHPQSPMSVYKIGDADLARVAWSAPYAMTYYGFISKENIAYRWTPVQTETQMLELQKKVKTSFESDVSELQELDIIMVLLESWAAVDMADYGAEVDATPYFDSLRKSSLTTSSFYSNGFRTVEGIFATMCSMPNPIGSSVAGTDLMARQYQCLPQILKDKGWETTIIQGSGQGIVGSFSQSLGFENSYGKFDFPDSSFATNYWGYMDDGIYNFALRQLDSKSSHPKFMVINTGTTHDSFLPSESDYVFGSATPDERRRSTVHHADQALERFVTEIESKVSKPTLIILVADHTAIGAKNDLRHVSIPFLMRGVNIDVPVLNKPVAASHRDIAPTILDIMGGNASWFSGHSLLSEDYKEGANFSVNNEFFWIANHLLMRINAQNGNLESCAQISENTTDLEPVHCDLADKSVQEQYENGINYMLYSQQHLFEGTTMAY</sequence>
<dbReference type="CDD" id="cd16015">
    <property type="entry name" value="LTA_synthase"/>
    <property type="match status" value="1"/>
</dbReference>
<reference evidence="9" key="1">
    <citation type="submission" date="2016-06" db="EMBL/GenBank/DDBJ databases">
        <authorList>
            <person name="Rodrigo-Torres L."/>
            <person name="Arahal R.D."/>
            <person name="Lucena T."/>
        </authorList>
    </citation>
    <scope>NUCLEOTIDE SEQUENCE [LARGE SCALE GENOMIC DNA]</scope>
    <source>
        <strain evidence="9">CECT8203</strain>
    </source>
</reference>
<dbReference type="Proteomes" id="UP000219336">
    <property type="component" value="Unassembled WGS sequence"/>
</dbReference>
<name>A0A240EQD9_9VIBR</name>
<dbReference type="Pfam" id="PF00884">
    <property type="entry name" value="Sulfatase"/>
    <property type="match status" value="1"/>
</dbReference>
<keyword evidence="3 6" id="KW-0812">Transmembrane</keyword>
<dbReference type="Gene3D" id="3.40.720.10">
    <property type="entry name" value="Alkaline Phosphatase, subunit A"/>
    <property type="match status" value="1"/>
</dbReference>
<organism evidence="8 9">
    <name type="scientific">Vibrio thalassae</name>
    <dbReference type="NCBI Taxonomy" id="1243014"/>
    <lineage>
        <taxon>Bacteria</taxon>
        <taxon>Pseudomonadati</taxon>
        <taxon>Pseudomonadota</taxon>
        <taxon>Gammaproteobacteria</taxon>
        <taxon>Vibrionales</taxon>
        <taxon>Vibrionaceae</taxon>
        <taxon>Vibrio</taxon>
    </lineage>
</organism>
<dbReference type="GO" id="GO:0008960">
    <property type="term" value="F:phosphatidylglycerol-membrane-oligosaccharide glycerophosphotransferase activity"/>
    <property type="evidence" value="ECO:0007669"/>
    <property type="project" value="UniProtKB-EC"/>
</dbReference>
<dbReference type="PANTHER" id="PTHR47371:SF3">
    <property type="entry name" value="PHOSPHOGLYCEROL TRANSFERASE I"/>
    <property type="match status" value="1"/>
</dbReference>
<dbReference type="AlphaFoldDB" id="A0A240EQD9"/>
<evidence type="ECO:0000256" key="6">
    <source>
        <dbReference type="SAM" id="Phobius"/>
    </source>
</evidence>
<feature type="transmembrane region" description="Helical" evidence="6">
    <location>
        <begin position="161"/>
        <end position="183"/>
    </location>
</feature>
<evidence type="ECO:0000313" key="8">
    <source>
        <dbReference type="EMBL" id="SNX50741.1"/>
    </source>
</evidence>
<keyword evidence="8" id="KW-0808">Transferase</keyword>
<keyword evidence="2" id="KW-1003">Cell membrane</keyword>
<comment type="subcellular location">
    <subcellularLocation>
        <location evidence="1">Cell membrane</location>
        <topology evidence="1">Multi-pass membrane protein</topology>
    </subcellularLocation>
</comment>
<gene>
    <name evidence="8" type="primary">mdoB</name>
    <name evidence="8" type="ORF">VTH8203_04408</name>
</gene>
<evidence type="ECO:0000256" key="2">
    <source>
        <dbReference type="ARBA" id="ARBA00022475"/>
    </source>
</evidence>
<evidence type="ECO:0000256" key="5">
    <source>
        <dbReference type="ARBA" id="ARBA00023136"/>
    </source>
</evidence>
<dbReference type="EMBL" id="OANU01000141">
    <property type="protein sequence ID" value="SNX50741.1"/>
    <property type="molecule type" value="Genomic_DNA"/>
</dbReference>
<evidence type="ECO:0000256" key="1">
    <source>
        <dbReference type="ARBA" id="ARBA00004651"/>
    </source>
</evidence>
<evidence type="ECO:0000259" key="7">
    <source>
        <dbReference type="Pfam" id="PF00884"/>
    </source>
</evidence>
<feature type="transmembrane region" description="Helical" evidence="6">
    <location>
        <begin position="7"/>
        <end position="27"/>
    </location>
</feature>
<dbReference type="PANTHER" id="PTHR47371">
    <property type="entry name" value="LIPOTEICHOIC ACID SYNTHASE"/>
    <property type="match status" value="1"/>
</dbReference>
<dbReference type="InterPro" id="IPR017850">
    <property type="entry name" value="Alkaline_phosphatase_core_sf"/>
</dbReference>
<dbReference type="InterPro" id="IPR050448">
    <property type="entry name" value="OpgB/LTA_synthase_biosynth"/>
</dbReference>
<dbReference type="OrthoDB" id="9760224at2"/>
<keyword evidence="9" id="KW-1185">Reference proteome</keyword>
<keyword evidence="5 6" id="KW-0472">Membrane</keyword>
<accession>A0A240EQD9</accession>
<dbReference type="InterPro" id="IPR000917">
    <property type="entry name" value="Sulfatase_N"/>
</dbReference>
<evidence type="ECO:0000256" key="3">
    <source>
        <dbReference type="ARBA" id="ARBA00022692"/>
    </source>
</evidence>
<proteinExistence type="predicted"/>
<dbReference type="RefSeq" id="WP_096995637.1">
    <property type="nucleotide sequence ID" value="NZ_JBHSII010000001.1"/>
</dbReference>
<evidence type="ECO:0000256" key="4">
    <source>
        <dbReference type="ARBA" id="ARBA00022989"/>
    </source>
</evidence>
<feature type="transmembrane region" description="Helical" evidence="6">
    <location>
        <begin position="39"/>
        <end position="65"/>
    </location>
</feature>
<dbReference type="SUPFAM" id="SSF53649">
    <property type="entry name" value="Alkaline phosphatase-like"/>
    <property type="match status" value="1"/>
</dbReference>
<evidence type="ECO:0000313" key="9">
    <source>
        <dbReference type="Proteomes" id="UP000219336"/>
    </source>
</evidence>
<protein>
    <submittedName>
        <fullName evidence="8">Phosphoglycerol transferase I</fullName>
        <ecNumber evidence="8">2.7.8.20</ecNumber>
    </submittedName>
</protein>
<feature type="transmembrane region" description="Helical" evidence="6">
    <location>
        <begin position="130"/>
        <end position="149"/>
    </location>
</feature>
<keyword evidence="4 6" id="KW-1133">Transmembrane helix</keyword>
<dbReference type="EC" id="2.7.8.20" evidence="8"/>
<feature type="domain" description="Sulfatase N-terminal" evidence="7">
    <location>
        <begin position="259"/>
        <end position="523"/>
    </location>
</feature>
<feature type="transmembrane region" description="Helical" evidence="6">
    <location>
        <begin position="77"/>
        <end position="100"/>
    </location>
</feature>
<dbReference type="GO" id="GO:0005886">
    <property type="term" value="C:plasma membrane"/>
    <property type="evidence" value="ECO:0007669"/>
    <property type="project" value="UniProtKB-SubCell"/>
</dbReference>